<protein>
    <recommendedName>
        <fullName evidence="1">GTP diphosphokinase</fullName>
        <ecNumber evidence="1">2.7.6.5</ecNumber>
    </recommendedName>
</protein>
<comment type="catalytic activity">
    <reaction evidence="2">
        <text>GTP + ATP = guanosine 3'-diphosphate 5'-triphosphate + AMP</text>
        <dbReference type="Rhea" id="RHEA:22088"/>
        <dbReference type="ChEBI" id="CHEBI:30616"/>
        <dbReference type="ChEBI" id="CHEBI:37565"/>
        <dbReference type="ChEBI" id="CHEBI:142410"/>
        <dbReference type="ChEBI" id="CHEBI:456215"/>
        <dbReference type="EC" id="2.7.6.5"/>
    </reaction>
</comment>
<dbReference type="EC" id="2.7.6.5" evidence="1"/>
<keyword evidence="3" id="KW-0378">Hydrolase</keyword>
<reference evidence="3 4" key="1">
    <citation type="journal article" date="2001" name="Science">
        <title>Mechanisms of evolution in Rickettsia conorii and R. prowazekii.</title>
        <authorList>
            <person name="Ogata H."/>
            <person name="Audic S."/>
            <person name="Renesto-Audiffren P."/>
            <person name="Fournier P.-E."/>
            <person name="Barbe V."/>
            <person name="Samson D."/>
            <person name="Roux V."/>
            <person name="Cossart P."/>
            <person name="Weissenbach J."/>
            <person name="Claverie J.-M."/>
            <person name="Raoult D."/>
        </authorList>
    </citation>
    <scope>NUCLEOTIDE SEQUENCE [LARGE SCALE GENOMIC DNA]</scope>
    <source>
        <strain evidence="4">ATCC VR-613 / Malish 7</strain>
    </source>
</reference>
<dbReference type="HOGENOM" id="CLU_012300_6_0_5"/>
<dbReference type="KEGG" id="rco:RC0374"/>
<dbReference type="PANTHER" id="PTHR21262">
    <property type="entry name" value="GUANOSINE-3',5'-BIS DIPHOSPHATE 3'-PYROPHOSPHOHYDROLASE"/>
    <property type="match status" value="1"/>
</dbReference>
<sequence length="177" mass="20573">MTFMEDLSSWKEKFETCVYAQKLLDNIEYLNAKVKNPVDIEEVKKGIYYARKYHDLQIRQLGDPYYSHPIEVAIMLAEFVAEDAPKLYNAIMLQAVLLHETIEDIALTEEVITIGPEVAKHVEGLTRIKPYGKISSEKGLNLLVRQKRYDTVLIKFFDRMYNLQTLGAKSPEKMRRV</sequence>
<keyword evidence="3" id="KW-0012">Acyltransferase</keyword>
<dbReference type="PANTHER" id="PTHR21262:SF36">
    <property type="entry name" value="BIFUNCTIONAL (P)PPGPP SYNTHASE_HYDROLASE SPOT"/>
    <property type="match status" value="1"/>
</dbReference>
<dbReference type="EMBL" id="AE006914">
    <property type="protein sequence ID" value="AAL02912.1"/>
    <property type="molecule type" value="Genomic_DNA"/>
</dbReference>
<dbReference type="GO" id="GO:0015969">
    <property type="term" value="P:guanosine tetraphosphate metabolic process"/>
    <property type="evidence" value="ECO:0007669"/>
    <property type="project" value="TreeGrafter"/>
</dbReference>
<evidence type="ECO:0000256" key="1">
    <source>
        <dbReference type="ARBA" id="ARBA00013251"/>
    </source>
</evidence>
<evidence type="ECO:0000313" key="4">
    <source>
        <dbReference type="Proteomes" id="UP000000816"/>
    </source>
</evidence>
<dbReference type="GO" id="GO:0008893">
    <property type="term" value="F:guanosine-3',5'-bis(diphosphate) 3'-diphosphatase activity"/>
    <property type="evidence" value="ECO:0007669"/>
    <property type="project" value="TreeGrafter"/>
</dbReference>
<accession>Q92IP6</accession>
<organism evidence="3 4">
    <name type="scientific">Rickettsia conorii (strain ATCC VR-613 / Malish 7)</name>
    <dbReference type="NCBI Taxonomy" id="272944"/>
    <lineage>
        <taxon>Bacteria</taxon>
        <taxon>Pseudomonadati</taxon>
        <taxon>Pseudomonadota</taxon>
        <taxon>Alphaproteobacteria</taxon>
        <taxon>Rickettsiales</taxon>
        <taxon>Rickettsiaceae</taxon>
        <taxon>Rickettsieae</taxon>
        <taxon>Rickettsia</taxon>
        <taxon>spotted fever group</taxon>
    </lineage>
</organism>
<dbReference type="PIR" id="F97746">
    <property type="entry name" value="F97746"/>
</dbReference>
<gene>
    <name evidence="3" type="ordered locus">RC0374</name>
</gene>
<dbReference type="Proteomes" id="UP000000816">
    <property type="component" value="Chromosome"/>
</dbReference>
<name>Q92IP6_RICCN</name>
<proteinExistence type="predicted"/>
<dbReference type="SUPFAM" id="SSF109604">
    <property type="entry name" value="HD-domain/PDEase-like"/>
    <property type="match status" value="1"/>
</dbReference>
<dbReference type="GO" id="GO:0016746">
    <property type="term" value="F:acyltransferase activity"/>
    <property type="evidence" value="ECO:0007669"/>
    <property type="project" value="UniProtKB-KW"/>
</dbReference>
<keyword evidence="3" id="KW-0808">Transferase</keyword>
<evidence type="ECO:0000256" key="2">
    <source>
        <dbReference type="ARBA" id="ARBA00048244"/>
    </source>
</evidence>
<dbReference type="Gene3D" id="1.10.3210.10">
    <property type="entry name" value="Hypothetical protein af1432"/>
    <property type="match status" value="1"/>
</dbReference>
<dbReference type="GO" id="GO:0042594">
    <property type="term" value="P:response to starvation"/>
    <property type="evidence" value="ECO:0007669"/>
    <property type="project" value="TreeGrafter"/>
</dbReference>
<evidence type="ECO:0000313" key="3">
    <source>
        <dbReference type="EMBL" id="AAL02912.1"/>
    </source>
</evidence>
<dbReference type="Pfam" id="PF13328">
    <property type="entry name" value="HD_4"/>
    <property type="match status" value="1"/>
</dbReference>
<dbReference type="GO" id="GO:0008728">
    <property type="term" value="F:GTP diphosphokinase activity"/>
    <property type="evidence" value="ECO:0007669"/>
    <property type="project" value="UniProtKB-EC"/>
</dbReference>
<dbReference type="GO" id="GO:0005886">
    <property type="term" value="C:plasma membrane"/>
    <property type="evidence" value="ECO:0007669"/>
    <property type="project" value="TreeGrafter"/>
</dbReference>
<dbReference type="AlphaFoldDB" id="Q92IP6"/>